<keyword evidence="2" id="KW-1185">Reference proteome</keyword>
<protein>
    <submittedName>
        <fullName evidence="1">3-hydroxyacyl-CoA dehydrogenase</fullName>
    </submittedName>
</protein>
<sequence>MRISGRTFILSGGSSGLGLATLQDLFHGGAFIALLDIIPAPTSWLEQPESSPSSTTTTAKAEFTRRVLYIKTDISKLAEIENAVEKAVSWTKETGAPLGGILNIAGLGKREQLIDRRGKLHRVESWNYTLDVNLSGTFHLSRLGVKHLSEVEPDGEDGERGVILMVASEAAFDGQPATVAYAASKGALLSMTLPMARDVAHFGIRVVTVAPGPFTTPLTGLFPDRVTEAILKNGVLFPRRYGYPREFAETIRWVLECGYVNGETIRLTGGGRVPAKL</sequence>
<name>A0ACD3AVB3_9AGAR</name>
<dbReference type="Proteomes" id="UP000308600">
    <property type="component" value="Unassembled WGS sequence"/>
</dbReference>
<gene>
    <name evidence="1" type="ORF">BDN72DRAFT_618782</name>
</gene>
<dbReference type="EMBL" id="ML208333">
    <property type="protein sequence ID" value="TFK69299.1"/>
    <property type="molecule type" value="Genomic_DNA"/>
</dbReference>
<reference evidence="1 2" key="1">
    <citation type="journal article" date="2019" name="Nat. Ecol. Evol.">
        <title>Megaphylogeny resolves global patterns of mushroom evolution.</title>
        <authorList>
            <person name="Varga T."/>
            <person name="Krizsan K."/>
            <person name="Foldi C."/>
            <person name="Dima B."/>
            <person name="Sanchez-Garcia M."/>
            <person name="Sanchez-Ramirez S."/>
            <person name="Szollosi G.J."/>
            <person name="Szarkandi J.G."/>
            <person name="Papp V."/>
            <person name="Albert L."/>
            <person name="Andreopoulos W."/>
            <person name="Angelini C."/>
            <person name="Antonin V."/>
            <person name="Barry K.W."/>
            <person name="Bougher N.L."/>
            <person name="Buchanan P."/>
            <person name="Buyck B."/>
            <person name="Bense V."/>
            <person name="Catcheside P."/>
            <person name="Chovatia M."/>
            <person name="Cooper J."/>
            <person name="Damon W."/>
            <person name="Desjardin D."/>
            <person name="Finy P."/>
            <person name="Geml J."/>
            <person name="Haridas S."/>
            <person name="Hughes K."/>
            <person name="Justo A."/>
            <person name="Karasinski D."/>
            <person name="Kautmanova I."/>
            <person name="Kiss B."/>
            <person name="Kocsube S."/>
            <person name="Kotiranta H."/>
            <person name="LaButti K.M."/>
            <person name="Lechner B.E."/>
            <person name="Liimatainen K."/>
            <person name="Lipzen A."/>
            <person name="Lukacs Z."/>
            <person name="Mihaltcheva S."/>
            <person name="Morgado L.N."/>
            <person name="Niskanen T."/>
            <person name="Noordeloos M.E."/>
            <person name="Ohm R.A."/>
            <person name="Ortiz-Santana B."/>
            <person name="Ovrebo C."/>
            <person name="Racz N."/>
            <person name="Riley R."/>
            <person name="Savchenko A."/>
            <person name="Shiryaev A."/>
            <person name="Soop K."/>
            <person name="Spirin V."/>
            <person name="Szebenyi C."/>
            <person name="Tomsovsky M."/>
            <person name="Tulloss R.E."/>
            <person name="Uehling J."/>
            <person name="Grigoriev I.V."/>
            <person name="Vagvolgyi C."/>
            <person name="Papp T."/>
            <person name="Martin F.M."/>
            <person name="Miettinen O."/>
            <person name="Hibbett D.S."/>
            <person name="Nagy L.G."/>
        </authorList>
    </citation>
    <scope>NUCLEOTIDE SEQUENCE [LARGE SCALE GENOMIC DNA]</scope>
    <source>
        <strain evidence="1 2">NL-1719</strain>
    </source>
</reference>
<proteinExistence type="predicted"/>
<organism evidence="1 2">
    <name type="scientific">Pluteus cervinus</name>
    <dbReference type="NCBI Taxonomy" id="181527"/>
    <lineage>
        <taxon>Eukaryota</taxon>
        <taxon>Fungi</taxon>
        <taxon>Dikarya</taxon>
        <taxon>Basidiomycota</taxon>
        <taxon>Agaricomycotina</taxon>
        <taxon>Agaricomycetes</taxon>
        <taxon>Agaricomycetidae</taxon>
        <taxon>Agaricales</taxon>
        <taxon>Pluteineae</taxon>
        <taxon>Pluteaceae</taxon>
        <taxon>Pluteus</taxon>
    </lineage>
</organism>
<accession>A0ACD3AVB3</accession>
<evidence type="ECO:0000313" key="2">
    <source>
        <dbReference type="Proteomes" id="UP000308600"/>
    </source>
</evidence>
<evidence type="ECO:0000313" key="1">
    <source>
        <dbReference type="EMBL" id="TFK69299.1"/>
    </source>
</evidence>